<keyword evidence="2" id="KW-1185">Reference proteome</keyword>
<accession>A0A1H6FBM9</accession>
<gene>
    <name evidence="1" type="ORF">MBHS_02667</name>
</gene>
<evidence type="ECO:0000313" key="1">
    <source>
        <dbReference type="EMBL" id="SEH06801.1"/>
    </source>
</evidence>
<organism evidence="1 2">
    <name type="scientific">Candidatus Venteria ishoeyi</name>
    <dbReference type="NCBI Taxonomy" id="1899563"/>
    <lineage>
        <taxon>Bacteria</taxon>
        <taxon>Pseudomonadati</taxon>
        <taxon>Pseudomonadota</taxon>
        <taxon>Gammaproteobacteria</taxon>
        <taxon>Thiotrichales</taxon>
        <taxon>Thiotrichaceae</taxon>
        <taxon>Venteria</taxon>
    </lineage>
</organism>
<evidence type="ECO:0000313" key="2">
    <source>
        <dbReference type="Proteomes" id="UP000236724"/>
    </source>
</evidence>
<protein>
    <submittedName>
        <fullName evidence="1">Uncharacterized protein</fullName>
    </submittedName>
</protein>
<dbReference type="Proteomes" id="UP000236724">
    <property type="component" value="Unassembled WGS sequence"/>
</dbReference>
<sequence length="44" mass="4988">MPLYYNAIHSNSRSSLCIPLTGLSKLVMSLERHAWVRVDKSQNA</sequence>
<name>A0A1H6FBM9_9GAMM</name>
<dbReference type="EMBL" id="FMSV02000505">
    <property type="protein sequence ID" value="SEH06801.1"/>
    <property type="molecule type" value="Genomic_DNA"/>
</dbReference>
<reference evidence="1 2" key="1">
    <citation type="submission" date="2016-10" db="EMBL/GenBank/DDBJ databases">
        <authorList>
            <person name="de Groot N.N."/>
        </authorList>
    </citation>
    <scope>NUCLEOTIDE SEQUENCE [LARGE SCALE GENOMIC DNA]</scope>
    <source>
        <strain evidence="1">MBHS1</strain>
    </source>
</reference>
<proteinExistence type="predicted"/>
<dbReference type="AlphaFoldDB" id="A0A1H6FBM9"/>